<dbReference type="GO" id="GO:0005634">
    <property type="term" value="C:nucleus"/>
    <property type="evidence" value="ECO:0007669"/>
    <property type="project" value="UniProtKB-SubCell"/>
</dbReference>
<evidence type="ECO:0000256" key="13">
    <source>
        <dbReference type="PROSITE-ProRule" id="PRU00175"/>
    </source>
</evidence>
<evidence type="ECO:0000256" key="8">
    <source>
        <dbReference type="ARBA" id="ARBA00022833"/>
    </source>
</evidence>
<accession>A0AAX6H013</accession>
<comment type="caution">
    <text evidence="18">The sequence shown here is derived from an EMBL/GenBank/DDBJ whole genome shotgun (WGS) entry which is preliminary data.</text>
</comment>
<dbReference type="InterPro" id="IPR017907">
    <property type="entry name" value="Znf_RING_CS"/>
</dbReference>
<evidence type="ECO:0000313" key="18">
    <source>
        <dbReference type="EMBL" id="KAJ6834359.1"/>
    </source>
</evidence>
<dbReference type="InterPro" id="IPR034732">
    <property type="entry name" value="EPHD"/>
</dbReference>
<dbReference type="CDD" id="cd17734">
    <property type="entry name" value="BRCT_Bard1_rpt1"/>
    <property type="match status" value="1"/>
</dbReference>
<keyword evidence="6" id="KW-0227">DNA damage</keyword>
<organism evidence="18 19">
    <name type="scientific">Iris pallida</name>
    <name type="common">Sweet iris</name>
    <dbReference type="NCBI Taxonomy" id="29817"/>
    <lineage>
        <taxon>Eukaryota</taxon>
        <taxon>Viridiplantae</taxon>
        <taxon>Streptophyta</taxon>
        <taxon>Embryophyta</taxon>
        <taxon>Tracheophyta</taxon>
        <taxon>Spermatophyta</taxon>
        <taxon>Magnoliopsida</taxon>
        <taxon>Liliopsida</taxon>
        <taxon>Asparagales</taxon>
        <taxon>Iridaceae</taxon>
        <taxon>Iridoideae</taxon>
        <taxon>Irideae</taxon>
        <taxon>Iris</taxon>
    </lineage>
</organism>
<evidence type="ECO:0000256" key="1">
    <source>
        <dbReference type="ARBA" id="ARBA00004123"/>
    </source>
</evidence>
<keyword evidence="11" id="KW-0131">Cell cycle</keyword>
<dbReference type="Pfam" id="PF00097">
    <property type="entry name" value="zf-C3HC4"/>
    <property type="match status" value="1"/>
</dbReference>
<dbReference type="Pfam" id="PF00533">
    <property type="entry name" value="BRCT"/>
    <property type="match status" value="1"/>
</dbReference>
<dbReference type="PROSITE" id="PS50089">
    <property type="entry name" value="ZF_RING_2"/>
    <property type="match status" value="1"/>
</dbReference>
<dbReference type="Gene3D" id="3.40.50.10190">
    <property type="entry name" value="BRCT domain"/>
    <property type="match status" value="2"/>
</dbReference>
<feature type="region of interest" description="Disordered" evidence="14">
    <location>
        <begin position="127"/>
        <end position="206"/>
    </location>
</feature>
<dbReference type="PROSITE" id="PS00518">
    <property type="entry name" value="ZF_RING_1"/>
    <property type="match status" value="1"/>
</dbReference>
<dbReference type="GO" id="GO:0000724">
    <property type="term" value="P:double-strand break repair via homologous recombination"/>
    <property type="evidence" value="ECO:0007669"/>
    <property type="project" value="TreeGrafter"/>
</dbReference>
<dbReference type="PANTHER" id="PTHR13763:SF9">
    <property type="entry name" value="BRCA1-ASSOCIATED RING DOMAIN PROTEIN 1"/>
    <property type="match status" value="1"/>
</dbReference>
<reference evidence="18" key="1">
    <citation type="journal article" date="2023" name="GigaByte">
        <title>Genome assembly of the bearded iris, Iris pallida Lam.</title>
        <authorList>
            <person name="Bruccoleri R.E."/>
            <person name="Oakeley E.J."/>
            <person name="Faust A.M.E."/>
            <person name="Altorfer M."/>
            <person name="Dessus-Babus S."/>
            <person name="Burckhardt D."/>
            <person name="Oertli M."/>
            <person name="Naumann U."/>
            <person name="Petersen F."/>
            <person name="Wong J."/>
        </authorList>
    </citation>
    <scope>NUCLEOTIDE SEQUENCE</scope>
    <source>
        <strain evidence="18">GSM-AAB239-AS_SAM_17_03QT</strain>
    </source>
</reference>
<evidence type="ECO:0000256" key="12">
    <source>
        <dbReference type="ARBA" id="ARBA00031556"/>
    </source>
</evidence>
<dbReference type="InterPro" id="IPR031099">
    <property type="entry name" value="BRCA1-associated"/>
</dbReference>
<evidence type="ECO:0000256" key="6">
    <source>
        <dbReference type="ARBA" id="ARBA00022763"/>
    </source>
</evidence>
<dbReference type="SMART" id="SM00184">
    <property type="entry name" value="RING"/>
    <property type="match status" value="1"/>
</dbReference>
<evidence type="ECO:0000259" key="16">
    <source>
        <dbReference type="PROSITE" id="PS50172"/>
    </source>
</evidence>
<sequence length="685" mass="76813">MSNSEIHYRLLFTPFALSLEKMETKLKCPSCFKLLEQPIMLPCNHVFCSLCITGLNNHSMCPLCNTPFLHADLRPDVHIKTFVNIYKKMNSAVSSTFLNQISQDILTSGSDYPEVKTEVVLNMAKEHQFTPQLDKSSSGNTDTLKPRKEERNRLPTQERKNMSSVGGEAFVDQGAQHNTPSSGHIKDSDNTAQGSEHRTRKSAIRVSCREDLQVENEHINRHDNRGLKRQKMNDEFDVGCKGSTITKDFLPNCDSEHKKESFPEIQPSHASSLLGETMLADCMFCHSFRTTEGSGKMQHYLNGKLVETDQATQSNNVLHVHQKCVDWAPQIYFKGEAIVNLEAELSRASRIKCCSCGKKGAALGCYVKSCRRSFHVPCAYEILDCRWDCENYLVLCPAHSSHKLPCDKPKSKSVNKINHSSNWLILDVYQSTIARDLSSPQGDLTTLKTQNHCGQWTASPNVSRKLVLCGAALSDKEKELLVNFANLSGAAVTRFWNPDVTHVIASTNKDGACNRTLKFLMAILSGKWVVNTKWVEDCINHGHALAEEPYEISHDIHNFCDGPRRGRIRVMDKAPKLFVELGFYFSGYFRPSFKCQLEELVLSAGGILMKKDELMKTRNSNVKYISPKVLVVYNSEPLEADLTASSEKSVEKELKEAEALACNIGARVIPHSWILDSIAACKRAS</sequence>
<gene>
    <name evidence="18" type="ORF">M6B38_335425</name>
</gene>
<dbReference type="Proteomes" id="UP001140949">
    <property type="component" value="Unassembled WGS sequence"/>
</dbReference>
<dbReference type="SUPFAM" id="SSF52113">
    <property type="entry name" value="BRCT domain"/>
    <property type="match status" value="2"/>
</dbReference>
<dbReference type="GO" id="GO:0045944">
    <property type="term" value="P:positive regulation of transcription by RNA polymerase II"/>
    <property type="evidence" value="ECO:0007669"/>
    <property type="project" value="TreeGrafter"/>
</dbReference>
<feature type="domain" description="RING-type" evidence="15">
    <location>
        <begin position="28"/>
        <end position="65"/>
    </location>
</feature>
<keyword evidence="19" id="KW-1185">Reference proteome</keyword>
<evidence type="ECO:0000313" key="19">
    <source>
        <dbReference type="Proteomes" id="UP001140949"/>
    </source>
</evidence>
<feature type="domain" description="BRCT" evidence="16">
    <location>
        <begin position="573"/>
        <end position="685"/>
    </location>
</feature>
<feature type="compositionally biased region" description="Basic and acidic residues" evidence="14">
    <location>
        <begin position="144"/>
        <end position="161"/>
    </location>
</feature>
<keyword evidence="8" id="KW-0862">Zinc</keyword>
<dbReference type="GO" id="GO:0005694">
    <property type="term" value="C:chromosome"/>
    <property type="evidence" value="ECO:0007669"/>
    <property type="project" value="UniProtKB-SubCell"/>
</dbReference>
<feature type="compositionally biased region" description="Polar residues" evidence="14">
    <location>
        <begin position="129"/>
        <end position="143"/>
    </location>
</feature>
<dbReference type="PROSITE" id="PS51805">
    <property type="entry name" value="EPHD"/>
    <property type="match status" value="1"/>
</dbReference>
<evidence type="ECO:0000256" key="14">
    <source>
        <dbReference type="SAM" id="MobiDB-lite"/>
    </source>
</evidence>
<protein>
    <recommendedName>
        <fullName evidence="12">RING-type E3 ubiquitin transferase BRCA1</fullName>
    </recommendedName>
</protein>
<dbReference type="GO" id="GO:0008270">
    <property type="term" value="F:zinc ion binding"/>
    <property type="evidence" value="ECO:0007669"/>
    <property type="project" value="UniProtKB-KW"/>
</dbReference>
<proteinExistence type="predicted"/>
<evidence type="ECO:0000256" key="2">
    <source>
        <dbReference type="ARBA" id="ARBA00004286"/>
    </source>
</evidence>
<dbReference type="InterPro" id="IPR018957">
    <property type="entry name" value="Znf_C3HC4_RING-type"/>
</dbReference>
<comment type="subcellular location">
    <subcellularLocation>
        <location evidence="2">Chromosome</location>
    </subcellularLocation>
    <subcellularLocation>
        <location evidence="1">Nucleus</location>
    </subcellularLocation>
</comment>
<dbReference type="InterPro" id="IPR001357">
    <property type="entry name" value="BRCT_dom"/>
</dbReference>
<dbReference type="EMBL" id="JANAVB010014429">
    <property type="protein sequence ID" value="KAJ6834359.1"/>
    <property type="molecule type" value="Genomic_DNA"/>
</dbReference>
<evidence type="ECO:0000259" key="15">
    <source>
        <dbReference type="PROSITE" id="PS50089"/>
    </source>
</evidence>
<name>A0AAX6H013_IRIPA</name>
<evidence type="ECO:0000256" key="10">
    <source>
        <dbReference type="ARBA" id="ARBA00023242"/>
    </source>
</evidence>
<keyword evidence="10" id="KW-0539">Nucleus</keyword>
<keyword evidence="4" id="KW-0479">Metal-binding</keyword>
<dbReference type="InterPro" id="IPR001841">
    <property type="entry name" value="Znf_RING"/>
</dbReference>
<keyword evidence="7 13" id="KW-0863">Zinc-finger</keyword>
<dbReference type="Gene3D" id="3.30.40.10">
    <property type="entry name" value="Zinc/RING finger domain, C3HC4 (zinc finger)"/>
    <property type="match status" value="2"/>
</dbReference>
<keyword evidence="9" id="KW-0234">DNA repair</keyword>
<dbReference type="GO" id="GO:0004842">
    <property type="term" value="F:ubiquitin-protein transferase activity"/>
    <property type="evidence" value="ECO:0007669"/>
    <property type="project" value="TreeGrafter"/>
</dbReference>
<dbReference type="PROSITE" id="PS50172">
    <property type="entry name" value="BRCT"/>
    <property type="match status" value="2"/>
</dbReference>
<dbReference type="FunFam" id="3.40.50.10190:FF:000006">
    <property type="entry name" value="Breast cancer type 1 susceptibility protein homolog"/>
    <property type="match status" value="1"/>
</dbReference>
<evidence type="ECO:0000256" key="7">
    <source>
        <dbReference type="ARBA" id="ARBA00022771"/>
    </source>
</evidence>
<evidence type="ECO:0000259" key="17">
    <source>
        <dbReference type="PROSITE" id="PS51805"/>
    </source>
</evidence>
<evidence type="ECO:0000256" key="5">
    <source>
        <dbReference type="ARBA" id="ARBA00022737"/>
    </source>
</evidence>
<dbReference type="InterPro" id="IPR036420">
    <property type="entry name" value="BRCT_dom_sf"/>
</dbReference>
<dbReference type="AlphaFoldDB" id="A0AAX6H013"/>
<evidence type="ECO:0000256" key="11">
    <source>
        <dbReference type="ARBA" id="ARBA00023306"/>
    </source>
</evidence>
<reference evidence="18" key="2">
    <citation type="submission" date="2023-04" db="EMBL/GenBank/DDBJ databases">
        <authorList>
            <person name="Bruccoleri R.E."/>
            <person name="Oakeley E.J."/>
            <person name="Faust A.-M."/>
            <person name="Dessus-Babus S."/>
            <person name="Altorfer M."/>
            <person name="Burckhardt D."/>
            <person name="Oertli M."/>
            <person name="Naumann U."/>
            <person name="Petersen F."/>
            <person name="Wong J."/>
        </authorList>
    </citation>
    <scope>NUCLEOTIDE SEQUENCE</scope>
    <source>
        <strain evidence="18">GSM-AAB239-AS_SAM_17_03QT</strain>
        <tissue evidence="18">Leaf</tissue>
    </source>
</reference>
<dbReference type="PANTHER" id="PTHR13763">
    <property type="entry name" value="BREAST CANCER TYPE 1 SUSCEPTIBILITY PROTEIN BRCA1"/>
    <property type="match status" value="1"/>
</dbReference>
<dbReference type="Pfam" id="PF13771">
    <property type="entry name" value="zf-HC5HC2H"/>
    <property type="match status" value="1"/>
</dbReference>
<dbReference type="InterPro" id="IPR013083">
    <property type="entry name" value="Znf_RING/FYVE/PHD"/>
</dbReference>
<dbReference type="SMART" id="SM00292">
    <property type="entry name" value="BRCT"/>
    <property type="match status" value="2"/>
</dbReference>
<keyword evidence="3" id="KW-0158">Chromosome</keyword>
<feature type="domain" description="BRCT" evidence="16">
    <location>
        <begin position="466"/>
        <end position="552"/>
    </location>
</feature>
<dbReference type="SUPFAM" id="SSF57850">
    <property type="entry name" value="RING/U-box"/>
    <property type="match status" value="1"/>
</dbReference>
<evidence type="ECO:0000256" key="4">
    <source>
        <dbReference type="ARBA" id="ARBA00022723"/>
    </source>
</evidence>
<keyword evidence="5" id="KW-0677">Repeat</keyword>
<feature type="domain" description="PHD-type" evidence="17">
    <location>
        <begin position="279"/>
        <end position="400"/>
    </location>
</feature>
<evidence type="ECO:0000256" key="9">
    <source>
        <dbReference type="ARBA" id="ARBA00023204"/>
    </source>
</evidence>
<evidence type="ECO:0000256" key="3">
    <source>
        <dbReference type="ARBA" id="ARBA00022454"/>
    </source>
</evidence>